<keyword evidence="3" id="KW-1185">Reference proteome</keyword>
<proteinExistence type="inferred from homology"/>
<dbReference type="InterPro" id="IPR007612">
    <property type="entry name" value="LOR"/>
</dbReference>
<evidence type="ECO:0000256" key="1">
    <source>
        <dbReference type="ARBA" id="ARBA00005437"/>
    </source>
</evidence>
<dbReference type="Pfam" id="PF04525">
    <property type="entry name" value="LOR"/>
    <property type="match status" value="1"/>
</dbReference>
<accession>A0A1H9YBH7</accession>
<dbReference type="AlphaFoldDB" id="A0A1H9YBH7"/>
<dbReference type="InterPro" id="IPR025659">
    <property type="entry name" value="Tubby-like_C"/>
</dbReference>
<dbReference type="RefSeq" id="WP_092475243.1">
    <property type="nucleotide sequence ID" value="NZ_FOHN01000001.1"/>
</dbReference>
<protein>
    <submittedName>
        <fullName evidence="2">Uncharacterized protein YxjI</fullName>
    </submittedName>
</protein>
<dbReference type="InterPro" id="IPR038595">
    <property type="entry name" value="LOR_sf"/>
</dbReference>
<dbReference type="Gene3D" id="2.40.160.200">
    <property type="entry name" value="LURP1-related"/>
    <property type="match status" value="1"/>
</dbReference>
<dbReference type="SUPFAM" id="SSF54518">
    <property type="entry name" value="Tubby C-terminal domain-like"/>
    <property type="match status" value="1"/>
</dbReference>
<reference evidence="2 3" key="1">
    <citation type="submission" date="2016-10" db="EMBL/GenBank/DDBJ databases">
        <authorList>
            <person name="de Groot N.N."/>
        </authorList>
    </citation>
    <scope>NUCLEOTIDE SEQUENCE [LARGE SCALE GENOMIC DNA]</scope>
    <source>
        <strain evidence="2 3">DSM 1801</strain>
    </source>
</reference>
<dbReference type="Proteomes" id="UP000199800">
    <property type="component" value="Unassembled WGS sequence"/>
</dbReference>
<dbReference type="STRING" id="29364.SAMN04487772_101251"/>
<sequence>MKLYIKQRVFSWTDTYDVFDEFENPKYFVKAEFLSLGHNIHVYEKSTGREIGAIHQKVFAFLPAFEIEISGCHIGTIQRKFSLFRSQYEIDYNGWRVEGDFMGWDYDVMSGCSSIIHITKELFHWGDTYTLNFANPEDEVMGLLLVIAIDAANCSGRN</sequence>
<evidence type="ECO:0000313" key="2">
    <source>
        <dbReference type="EMBL" id="SES65834.1"/>
    </source>
</evidence>
<name>A0A1H9YBH7_9FIRM</name>
<dbReference type="EMBL" id="FOHN01000001">
    <property type="protein sequence ID" value="SES65834.1"/>
    <property type="molecule type" value="Genomic_DNA"/>
</dbReference>
<dbReference type="OrthoDB" id="652307at2"/>
<gene>
    <name evidence="2" type="ORF">SAMN04487772_101251</name>
</gene>
<comment type="similarity">
    <text evidence="1">Belongs to the LOR family.</text>
</comment>
<organism evidence="2 3">
    <name type="scientific">[Clostridium] polysaccharolyticum</name>
    <dbReference type="NCBI Taxonomy" id="29364"/>
    <lineage>
        <taxon>Bacteria</taxon>
        <taxon>Bacillati</taxon>
        <taxon>Bacillota</taxon>
        <taxon>Clostridia</taxon>
        <taxon>Lachnospirales</taxon>
        <taxon>Lachnospiraceae</taxon>
    </lineage>
</organism>
<evidence type="ECO:0000313" key="3">
    <source>
        <dbReference type="Proteomes" id="UP000199800"/>
    </source>
</evidence>